<dbReference type="SUPFAM" id="SSF46894">
    <property type="entry name" value="C-terminal effector domain of the bipartite response regulators"/>
    <property type="match status" value="1"/>
</dbReference>
<dbReference type="InterPro" id="IPR016032">
    <property type="entry name" value="Sig_transdc_resp-reg_C-effctor"/>
</dbReference>
<evidence type="ECO:0000259" key="1">
    <source>
        <dbReference type="SMART" id="SM01043"/>
    </source>
</evidence>
<dbReference type="InterPro" id="IPR005158">
    <property type="entry name" value="BTAD"/>
</dbReference>
<dbReference type="InterPro" id="IPR036388">
    <property type="entry name" value="WH-like_DNA-bd_sf"/>
</dbReference>
<name>A0ABX5UE75_9BURK</name>
<keyword evidence="3" id="KW-1185">Reference proteome</keyword>
<sequence>MACAFLWVIHAAVTPAVLRYRTCLSPRRLRGVSAVSRLPAGPGLPVACRLAVALLPPMRRNVPFRSKWADNRVFPRYPREHAMSTLTVRLFGRFSVSRQGQIGSEGQSPVGLGARRAREVLGYLLLYPDRAHRRERLADLLWEDTPLDQARKHLRQALWQIQAVLQREHDGNGPFALEVDPHWIQLHTCGCLQVDVRHFEAAIHCCHGIAGPELDATQRQTLEDAVQLYRGDLLEGWEQGWCLAERERLQNELLDALDKLVTGCVARHDSERGLAYARRMLVADPAREQVHCHLMRLHLLSGNRTEALRAYGCCERLLMQELGVRPSQATRALHESIREGRSDSPWSELASLGDALGAPPGAPLAASLPAPLTDSLLGADWRGEPSARLPALADHLARVQSTLARIEARLRQEMARGDGPG</sequence>
<dbReference type="Gene3D" id="1.25.40.10">
    <property type="entry name" value="Tetratricopeptide repeat domain"/>
    <property type="match status" value="1"/>
</dbReference>
<dbReference type="Gene3D" id="1.10.10.10">
    <property type="entry name" value="Winged helix-like DNA-binding domain superfamily/Winged helix DNA-binding domain"/>
    <property type="match status" value="1"/>
</dbReference>
<dbReference type="SMART" id="SM01043">
    <property type="entry name" value="BTAD"/>
    <property type="match status" value="1"/>
</dbReference>
<dbReference type="InterPro" id="IPR051677">
    <property type="entry name" value="AfsR-DnrI-RedD_regulator"/>
</dbReference>
<evidence type="ECO:0000313" key="2">
    <source>
        <dbReference type="EMBL" id="QCP09874.1"/>
    </source>
</evidence>
<gene>
    <name evidence="2" type="ORF">FCL38_05125</name>
</gene>
<organism evidence="2 3">
    <name type="scientific">Pseudoduganella umbonata</name>
    <dbReference type="NCBI Taxonomy" id="864828"/>
    <lineage>
        <taxon>Bacteria</taxon>
        <taxon>Pseudomonadati</taxon>
        <taxon>Pseudomonadota</taxon>
        <taxon>Betaproteobacteria</taxon>
        <taxon>Burkholderiales</taxon>
        <taxon>Oxalobacteraceae</taxon>
        <taxon>Telluria group</taxon>
        <taxon>Pseudoduganella</taxon>
    </lineage>
</organism>
<accession>A0ABX5UE75</accession>
<proteinExistence type="predicted"/>
<dbReference type="EMBL" id="CP040017">
    <property type="protein sequence ID" value="QCP09874.1"/>
    <property type="molecule type" value="Genomic_DNA"/>
</dbReference>
<reference evidence="2 3" key="1">
    <citation type="submission" date="2019-05" db="EMBL/GenBank/DDBJ databases">
        <title>Draft Genome Sequences of Six Type Strains of the Genus Massilia.</title>
        <authorList>
            <person name="Miess H."/>
            <person name="Frediansyhah A."/>
            <person name="Gross H."/>
        </authorList>
    </citation>
    <scope>NUCLEOTIDE SEQUENCE [LARGE SCALE GENOMIC DNA]</scope>
    <source>
        <strain evidence="2 3">DSMZ 26121</strain>
    </source>
</reference>
<dbReference type="SUPFAM" id="SSF48452">
    <property type="entry name" value="TPR-like"/>
    <property type="match status" value="1"/>
</dbReference>
<evidence type="ECO:0000313" key="3">
    <source>
        <dbReference type="Proteomes" id="UP000298763"/>
    </source>
</evidence>
<feature type="domain" description="Bacterial transcriptional activator" evidence="1">
    <location>
        <begin position="194"/>
        <end position="338"/>
    </location>
</feature>
<dbReference type="PANTHER" id="PTHR35807">
    <property type="entry name" value="TRANSCRIPTIONAL REGULATOR REDD-RELATED"/>
    <property type="match status" value="1"/>
</dbReference>
<dbReference type="Pfam" id="PF03704">
    <property type="entry name" value="BTAD"/>
    <property type="match status" value="1"/>
</dbReference>
<protein>
    <recommendedName>
        <fullName evidence="1">Bacterial transcriptional activator domain-containing protein</fullName>
    </recommendedName>
</protein>
<dbReference type="Proteomes" id="UP000298763">
    <property type="component" value="Chromosome"/>
</dbReference>
<dbReference type="InterPro" id="IPR011990">
    <property type="entry name" value="TPR-like_helical_dom_sf"/>
</dbReference>